<proteinExistence type="predicted"/>
<organism evidence="1 2">
    <name type="scientific">Adiantum capillus-veneris</name>
    <name type="common">Maidenhair fern</name>
    <dbReference type="NCBI Taxonomy" id="13818"/>
    <lineage>
        <taxon>Eukaryota</taxon>
        <taxon>Viridiplantae</taxon>
        <taxon>Streptophyta</taxon>
        <taxon>Embryophyta</taxon>
        <taxon>Tracheophyta</taxon>
        <taxon>Polypodiopsida</taxon>
        <taxon>Polypodiidae</taxon>
        <taxon>Polypodiales</taxon>
        <taxon>Pteridineae</taxon>
        <taxon>Pteridaceae</taxon>
        <taxon>Vittarioideae</taxon>
        <taxon>Adiantum</taxon>
    </lineage>
</organism>
<sequence>MSQEDHENLVFEDVESRVESNLLPQVLEMLKKQGLMVCKVFFHIKPFVFHFELKPNLSERFSTANWWSTLIMEMFLKYVMMVTELKVADASNLEVSKVGEAKPEISFSYFLNFEIAN</sequence>
<comment type="caution">
    <text evidence="1">The sequence shown here is derived from an EMBL/GenBank/DDBJ whole genome shotgun (WGS) entry which is preliminary data.</text>
</comment>
<protein>
    <submittedName>
        <fullName evidence="1">Uncharacterized protein</fullName>
    </submittedName>
</protein>
<name>A0A9D4UPJ6_ADICA</name>
<reference evidence="1" key="1">
    <citation type="submission" date="2021-01" db="EMBL/GenBank/DDBJ databases">
        <title>Adiantum capillus-veneris genome.</title>
        <authorList>
            <person name="Fang Y."/>
            <person name="Liao Q."/>
        </authorList>
    </citation>
    <scope>NUCLEOTIDE SEQUENCE</scope>
    <source>
        <strain evidence="1">H3</strain>
        <tissue evidence="1">Leaf</tissue>
    </source>
</reference>
<gene>
    <name evidence="1" type="ORF">GOP47_0013867</name>
</gene>
<evidence type="ECO:0000313" key="1">
    <source>
        <dbReference type="EMBL" id="KAI5071616.1"/>
    </source>
</evidence>
<keyword evidence="2" id="KW-1185">Reference proteome</keyword>
<evidence type="ECO:0000313" key="2">
    <source>
        <dbReference type="Proteomes" id="UP000886520"/>
    </source>
</evidence>
<accession>A0A9D4UPJ6</accession>
<dbReference type="EMBL" id="JABFUD020000013">
    <property type="protein sequence ID" value="KAI5071616.1"/>
    <property type="molecule type" value="Genomic_DNA"/>
</dbReference>
<dbReference type="Proteomes" id="UP000886520">
    <property type="component" value="Chromosome 13"/>
</dbReference>
<dbReference type="AlphaFoldDB" id="A0A9D4UPJ6"/>